<evidence type="ECO:0000256" key="1">
    <source>
        <dbReference type="SAM" id="MobiDB-lite"/>
    </source>
</evidence>
<evidence type="ECO:0000313" key="3">
    <source>
        <dbReference type="Proteomes" id="UP000654345"/>
    </source>
</evidence>
<sequence length="50" mass="5456">MTTTKSAHSSDDADDLDAPGKNAAGSDKTILHEVAHHFGIEHEEMPIWIQ</sequence>
<proteinExistence type="predicted"/>
<evidence type="ECO:0000313" key="2">
    <source>
        <dbReference type="EMBL" id="GHO58410.1"/>
    </source>
</evidence>
<keyword evidence="3" id="KW-1185">Reference proteome</keyword>
<dbReference type="Proteomes" id="UP000654345">
    <property type="component" value="Unassembled WGS sequence"/>
</dbReference>
<comment type="caution">
    <text evidence="2">The sequence shown here is derived from an EMBL/GenBank/DDBJ whole genome shotgun (WGS) entry which is preliminary data.</text>
</comment>
<organism evidence="2 3">
    <name type="scientific">Ktedonobacter robiniae</name>
    <dbReference type="NCBI Taxonomy" id="2778365"/>
    <lineage>
        <taxon>Bacteria</taxon>
        <taxon>Bacillati</taxon>
        <taxon>Chloroflexota</taxon>
        <taxon>Ktedonobacteria</taxon>
        <taxon>Ktedonobacterales</taxon>
        <taxon>Ktedonobacteraceae</taxon>
        <taxon>Ktedonobacter</taxon>
    </lineage>
</organism>
<evidence type="ECO:0008006" key="4">
    <source>
        <dbReference type="Google" id="ProtNLM"/>
    </source>
</evidence>
<feature type="region of interest" description="Disordered" evidence="1">
    <location>
        <begin position="1"/>
        <end position="28"/>
    </location>
</feature>
<dbReference type="RefSeq" id="WP_236038736.1">
    <property type="nucleotide sequence ID" value="NZ_BNJG01000003.1"/>
</dbReference>
<dbReference type="EMBL" id="BNJG01000003">
    <property type="protein sequence ID" value="GHO58410.1"/>
    <property type="molecule type" value="Genomic_DNA"/>
</dbReference>
<reference evidence="2 3" key="1">
    <citation type="journal article" date="2021" name="Int. J. Syst. Evol. Microbiol.">
        <title>Reticulibacter mediterranei gen. nov., sp. nov., within the new family Reticulibacteraceae fam. nov., and Ktedonospora formicarum gen. nov., sp. nov., Ktedonobacter robiniae sp. nov., Dictyobacter formicarum sp. nov. and Dictyobacter arantiisoli sp. nov., belonging to the class Ktedonobacteria.</title>
        <authorList>
            <person name="Yabe S."/>
            <person name="Zheng Y."/>
            <person name="Wang C.M."/>
            <person name="Sakai Y."/>
            <person name="Abe K."/>
            <person name="Yokota A."/>
            <person name="Donadio S."/>
            <person name="Cavaletti L."/>
            <person name="Monciardini P."/>
        </authorList>
    </citation>
    <scope>NUCLEOTIDE SEQUENCE [LARGE SCALE GENOMIC DNA]</scope>
    <source>
        <strain evidence="2 3">SOSP1-30</strain>
    </source>
</reference>
<protein>
    <recommendedName>
        <fullName evidence="4">Peptidase M10 metallopeptidase domain-containing protein</fullName>
    </recommendedName>
</protein>
<accession>A0ABQ3V0E4</accession>
<name>A0ABQ3V0E4_9CHLR</name>
<gene>
    <name evidence="2" type="ORF">KSB_68850</name>
</gene>